<evidence type="ECO:0000256" key="7">
    <source>
        <dbReference type="SAM" id="Phobius"/>
    </source>
</evidence>
<dbReference type="SUPFAM" id="SSF103473">
    <property type="entry name" value="MFS general substrate transporter"/>
    <property type="match status" value="1"/>
</dbReference>
<keyword evidence="8" id="KW-1185">Reference proteome</keyword>
<evidence type="ECO:0000256" key="4">
    <source>
        <dbReference type="ARBA" id="ARBA00022989"/>
    </source>
</evidence>
<evidence type="ECO:0000256" key="6">
    <source>
        <dbReference type="ARBA" id="ARBA00024338"/>
    </source>
</evidence>
<keyword evidence="4 7" id="KW-1133">Transmembrane helix</keyword>
<proteinExistence type="inferred from homology"/>
<evidence type="ECO:0000256" key="1">
    <source>
        <dbReference type="ARBA" id="ARBA00004141"/>
    </source>
</evidence>
<name>A0ABM0MY52_SACKO</name>
<evidence type="ECO:0000256" key="3">
    <source>
        <dbReference type="ARBA" id="ARBA00022692"/>
    </source>
</evidence>
<feature type="transmembrane region" description="Helical" evidence="7">
    <location>
        <begin position="61"/>
        <end position="82"/>
    </location>
</feature>
<feature type="transmembrane region" description="Helical" evidence="7">
    <location>
        <begin position="140"/>
        <end position="160"/>
    </location>
</feature>
<evidence type="ECO:0000313" key="9">
    <source>
        <dbReference type="RefSeq" id="XP_006824943.1"/>
    </source>
</evidence>
<sequence>MADEIQFGDKICNVTDAGKSYIKRHHLNISFSSFCENKSKCENPSYSSYCEWHYTGTGLEYQLLAGPLFAVLFSVTGIPFTALMEKTTVNRKDVIIISITMWSLMGLRGLGLGVFQWGVYIGLGLAFVLDLIVDVLGWRWAYWLCAFPGFILALLTIVTVKEPPRQIANYQVEQHVQLKESPQQPFWSVLFVLVLITSSLRCGGGYNFNYNAANYFRYYYPDYPYEHFMSWIPAVFGILGAFLGGILSDRAALGRGYVGRIYVFSVSILVSIPLSIGVLLLDPPWCFAVMMPNFIAVGMWGCCATSTVVEQAPKGRQTLAMAYYIFSINMLGGNMNVLIPVLKSAIGLRYALLVMYPGMYVLSLCFCLLCIPFAKRKIKAQKAAEASDEDERKTLLGNQVVT</sequence>
<keyword evidence="2" id="KW-0813">Transport</keyword>
<dbReference type="PANTHER" id="PTHR23505:SF79">
    <property type="entry name" value="PROTEIN SPINSTER"/>
    <property type="match status" value="1"/>
</dbReference>
<keyword evidence="5 7" id="KW-0472">Membrane</keyword>
<dbReference type="RefSeq" id="XP_006824943.1">
    <property type="nucleotide sequence ID" value="XM_006824880.1"/>
</dbReference>
<dbReference type="Gene3D" id="1.20.1250.20">
    <property type="entry name" value="MFS general substrate transporter like domains"/>
    <property type="match status" value="1"/>
</dbReference>
<feature type="transmembrane region" description="Helical" evidence="7">
    <location>
        <begin position="228"/>
        <end position="247"/>
    </location>
</feature>
<feature type="transmembrane region" description="Helical" evidence="7">
    <location>
        <begin position="287"/>
        <end position="309"/>
    </location>
</feature>
<gene>
    <name evidence="9" type="primary">LOC100370782</name>
</gene>
<feature type="transmembrane region" description="Helical" evidence="7">
    <location>
        <begin position="259"/>
        <end position="281"/>
    </location>
</feature>
<feature type="transmembrane region" description="Helical" evidence="7">
    <location>
        <begin position="354"/>
        <end position="374"/>
    </location>
</feature>
<dbReference type="InterPro" id="IPR036259">
    <property type="entry name" value="MFS_trans_sf"/>
</dbReference>
<protein>
    <submittedName>
        <fullName evidence="9">Uncharacterized protein LOC100370782</fullName>
    </submittedName>
</protein>
<feature type="transmembrane region" description="Helical" evidence="7">
    <location>
        <begin position="321"/>
        <end position="342"/>
    </location>
</feature>
<evidence type="ECO:0000256" key="5">
    <source>
        <dbReference type="ARBA" id="ARBA00023136"/>
    </source>
</evidence>
<reference evidence="9" key="1">
    <citation type="submission" date="2025-08" db="UniProtKB">
        <authorList>
            <consortium name="RefSeq"/>
        </authorList>
    </citation>
    <scope>IDENTIFICATION</scope>
    <source>
        <tissue evidence="9">Testes</tissue>
    </source>
</reference>
<keyword evidence="3 7" id="KW-0812">Transmembrane</keyword>
<evidence type="ECO:0000313" key="8">
    <source>
        <dbReference type="Proteomes" id="UP000694865"/>
    </source>
</evidence>
<feature type="transmembrane region" description="Helical" evidence="7">
    <location>
        <begin position="186"/>
        <end position="208"/>
    </location>
</feature>
<dbReference type="GeneID" id="100370782"/>
<comment type="similarity">
    <text evidence="6">Belongs to the major facilitator superfamily. Spinster (TC 2.A.1.49) family.</text>
</comment>
<dbReference type="InterPro" id="IPR011701">
    <property type="entry name" value="MFS"/>
</dbReference>
<accession>A0ABM0MY52</accession>
<evidence type="ECO:0000256" key="2">
    <source>
        <dbReference type="ARBA" id="ARBA00022448"/>
    </source>
</evidence>
<organism evidence="8 9">
    <name type="scientific">Saccoglossus kowalevskii</name>
    <name type="common">Acorn worm</name>
    <dbReference type="NCBI Taxonomy" id="10224"/>
    <lineage>
        <taxon>Eukaryota</taxon>
        <taxon>Metazoa</taxon>
        <taxon>Hemichordata</taxon>
        <taxon>Enteropneusta</taxon>
        <taxon>Harrimaniidae</taxon>
        <taxon>Saccoglossus</taxon>
    </lineage>
</organism>
<dbReference type="InterPro" id="IPR044770">
    <property type="entry name" value="MFS_spinster-like"/>
</dbReference>
<dbReference type="Pfam" id="PF07690">
    <property type="entry name" value="MFS_1"/>
    <property type="match status" value="1"/>
</dbReference>
<dbReference type="Proteomes" id="UP000694865">
    <property type="component" value="Unplaced"/>
</dbReference>
<feature type="transmembrane region" description="Helical" evidence="7">
    <location>
        <begin position="94"/>
        <end position="120"/>
    </location>
</feature>
<dbReference type="PANTHER" id="PTHR23505">
    <property type="entry name" value="SPINSTER"/>
    <property type="match status" value="1"/>
</dbReference>
<comment type="subcellular location">
    <subcellularLocation>
        <location evidence="1">Membrane</location>
        <topology evidence="1">Multi-pass membrane protein</topology>
    </subcellularLocation>
</comment>